<evidence type="ECO:0000313" key="2">
    <source>
        <dbReference type="Proteomes" id="UP000015453"/>
    </source>
</evidence>
<dbReference type="Gene3D" id="3.40.50.300">
    <property type="entry name" value="P-loop containing nucleotide triphosphate hydrolases"/>
    <property type="match status" value="1"/>
</dbReference>
<feature type="non-terminal residue" evidence="1">
    <location>
        <position position="453"/>
    </location>
</feature>
<sequence>MIEQEKQILEQDFYVKYWLKITRAMDSSQITTLSKDEVFYLNAENIGELRESYSDIDAAFIELSEQFQNQLRKSQREFLETDTNLNEDDSILVIKYSERPVEQKLLYSEGQILDEYSQLVWDLPPGRELHNVPTHPGDSGSPVLINGKVFGIHTSSLKYNEEIKDKTLVRIQFLIEKLNGKTVEEISPIVYIKRKFEGRDVPEQILGHLKNSGSVALVAPAGMGKSTCARVYFEKMKIRTSTAWWITAESKSDTIAAMKKILQSDFHVSRKDIEDAEQSDYVQDKKSSKLTTPELFFNEVKAKAPMLCHIVLDNVNRVEDIEYIIGTPHKLINLKSGVMAILSAVYTASIRMLFTDWESAKKYAVHVAHVMQYIEENKLTITSLGDIYTKMGLYYKNVTIYGKESVKWLEKALTMINGLEKNIHKFARLYQIMGSTYQNLGIYEKAIENHEES</sequence>
<name>S8C0M8_9LAMI</name>
<dbReference type="Gene3D" id="2.40.10.10">
    <property type="entry name" value="Trypsin-like serine proteases"/>
    <property type="match status" value="1"/>
</dbReference>
<dbReference type="InterPro" id="IPR027417">
    <property type="entry name" value="P-loop_NTPase"/>
</dbReference>
<dbReference type="SUPFAM" id="SSF50494">
    <property type="entry name" value="Trypsin-like serine proteases"/>
    <property type="match status" value="1"/>
</dbReference>
<comment type="caution">
    <text evidence="1">The sequence shown here is derived from an EMBL/GenBank/DDBJ whole genome shotgun (WGS) entry which is preliminary data.</text>
</comment>
<evidence type="ECO:0000313" key="1">
    <source>
        <dbReference type="EMBL" id="EPS57986.1"/>
    </source>
</evidence>
<dbReference type="InterPro" id="IPR011990">
    <property type="entry name" value="TPR-like_helical_dom_sf"/>
</dbReference>
<reference evidence="1 2" key="1">
    <citation type="journal article" date="2013" name="BMC Genomics">
        <title>The miniature genome of a carnivorous plant Genlisea aurea contains a low number of genes and short non-coding sequences.</title>
        <authorList>
            <person name="Leushkin E.V."/>
            <person name="Sutormin R.A."/>
            <person name="Nabieva E.R."/>
            <person name="Penin A.A."/>
            <person name="Kondrashov A.S."/>
            <person name="Logacheva M.D."/>
        </authorList>
    </citation>
    <scope>NUCLEOTIDE SEQUENCE [LARGE SCALE GENOMIC DNA]</scope>
</reference>
<dbReference type="Proteomes" id="UP000015453">
    <property type="component" value="Unassembled WGS sequence"/>
</dbReference>
<dbReference type="InterPro" id="IPR043504">
    <property type="entry name" value="Peptidase_S1_PA_chymotrypsin"/>
</dbReference>
<organism evidence="1 2">
    <name type="scientific">Genlisea aurea</name>
    <dbReference type="NCBI Taxonomy" id="192259"/>
    <lineage>
        <taxon>Eukaryota</taxon>
        <taxon>Viridiplantae</taxon>
        <taxon>Streptophyta</taxon>
        <taxon>Embryophyta</taxon>
        <taxon>Tracheophyta</taxon>
        <taxon>Spermatophyta</taxon>
        <taxon>Magnoliopsida</taxon>
        <taxon>eudicotyledons</taxon>
        <taxon>Gunneridae</taxon>
        <taxon>Pentapetalae</taxon>
        <taxon>asterids</taxon>
        <taxon>lamiids</taxon>
        <taxon>Lamiales</taxon>
        <taxon>Lentibulariaceae</taxon>
        <taxon>Genlisea</taxon>
    </lineage>
</organism>
<keyword evidence="2" id="KW-1185">Reference proteome</keyword>
<dbReference type="Gene3D" id="1.25.40.10">
    <property type="entry name" value="Tetratricopeptide repeat domain"/>
    <property type="match status" value="1"/>
</dbReference>
<dbReference type="PROSITE" id="PS50293">
    <property type="entry name" value="TPR_REGION"/>
    <property type="match status" value="1"/>
</dbReference>
<dbReference type="SUPFAM" id="SSF52540">
    <property type="entry name" value="P-loop containing nucleoside triphosphate hydrolases"/>
    <property type="match status" value="1"/>
</dbReference>
<dbReference type="AlphaFoldDB" id="S8C0M8"/>
<proteinExistence type="predicted"/>
<dbReference type="EMBL" id="AUSU01009648">
    <property type="protein sequence ID" value="EPS57986.1"/>
    <property type="molecule type" value="Genomic_DNA"/>
</dbReference>
<gene>
    <name evidence="1" type="ORF">M569_16831</name>
</gene>
<accession>S8C0M8</accession>
<protein>
    <submittedName>
        <fullName evidence="1">Uncharacterized protein</fullName>
    </submittedName>
</protein>
<dbReference type="InterPro" id="IPR009003">
    <property type="entry name" value="Peptidase_S1_PA"/>
</dbReference>